<keyword evidence="1" id="KW-0732">Signal</keyword>
<organism evidence="2 3">
    <name type="scientific">Xylaria multiplex</name>
    <dbReference type="NCBI Taxonomy" id="323545"/>
    <lineage>
        <taxon>Eukaryota</taxon>
        <taxon>Fungi</taxon>
        <taxon>Dikarya</taxon>
        <taxon>Ascomycota</taxon>
        <taxon>Pezizomycotina</taxon>
        <taxon>Sordariomycetes</taxon>
        <taxon>Xylariomycetidae</taxon>
        <taxon>Xylariales</taxon>
        <taxon>Xylariaceae</taxon>
        <taxon>Xylaria</taxon>
    </lineage>
</organism>
<accession>A0A7C8IUZ7</accession>
<dbReference type="InParanoid" id="A0A7C8IUZ7"/>
<protein>
    <submittedName>
        <fullName evidence="2">Uncharacterized protein</fullName>
    </submittedName>
</protein>
<gene>
    <name evidence="2" type="ORF">GQX73_g476</name>
</gene>
<dbReference type="Proteomes" id="UP000481858">
    <property type="component" value="Unassembled WGS sequence"/>
</dbReference>
<keyword evidence="3" id="KW-1185">Reference proteome</keyword>
<dbReference type="EMBL" id="WUBL01000003">
    <property type="protein sequence ID" value="KAF2972969.1"/>
    <property type="molecule type" value="Genomic_DNA"/>
</dbReference>
<dbReference type="Pfam" id="PF14273">
    <property type="entry name" value="DUF4360"/>
    <property type="match status" value="1"/>
</dbReference>
<sequence>MYLTSALLFLLQSGLSTAAPRISSALRIRDTFTPPTVVSASFSGSGCPQGTTDVSTVSVWDHFSFDLPSFKAKTGPSSDITDRTVNCQAHLNFGGSATGWQFALKDHWSTGHFETDGAGVTLTQYLTVYFSQDAANTATTVQTIPSTDNSNVSKDLSLHTSIPEAALIWSPCVGGGILNVNFRIAFSGATSNVTAYYGASSNSSVKEQWEWTWRRC</sequence>
<comment type="caution">
    <text evidence="2">The sequence shown here is derived from an EMBL/GenBank/DDBJ whole genome shotgun (WGS) entry which is preliminary data.</text>
</comment>
<dbReference type="AlphaFoldDB" id="A0A7C8IUZ7"/>
<dbReference type="PANTHER" id="PTHR38847:SF1">
    <property type="entry name" value="PSEUDOURIDINE SYNTHASE RSUA_RLUA-LIKE DOMAIN-CONTAINING PROTEIN"/>
    <property type="match status" value="1"/>
</dbReference>
<reference evidence="2 3" key="1">
    <citation type="submission" date="2019-12" db="EMBL/GenBank/DDBJ databases">
        <title>Draft genome sequence of the ascomycete Xylaria multiplex DSM 110363.</title>
        <authorList>
            <person name="Buettner E."/>
            <person name="Kellner H."/>
        </authorList>
    </citation>
    <scope>NUCLEOTIDE SEQUENCE [LARGE SCALE GENOMIC DNA]</scope>
    <source>
        <strain evidence="2 3">DSM 110363</strain>
    </source>
</reference>
<feature type="signal peptide" evidence="1">
    <location>
        <begin position="1"/>
        <end position="18"/>
    </location>
</feature>
<dbReference type="PANTHER" id="PTHR38847">
    <property type="match status" value="1"/>
</dbReference>
<dbReference type="OrthoDB" id="3786236at2759"/>
<name>A0A7C8IUZ7_9PEZI</name>
<dbReference type="InterPro" id="IPR025649">
    <property type="entry name" value="DUF4360"/>
</dbReference>
<evidence type="ECO:0000313" key="3">
    <source>
        <dbReference type="Proteomes" id="UP000481858"/>
    </source>
</evidence>
<evidence type="ECO:0000256" key="1">
    <source>
        <dbReference type="SAM" id="SignalP"/>
    </source>
</evidence>
<evidence type="ECO:0000313" key="2">
    <source>
        <dbReference type="EMBL" id="KAF2972969.1"/>
    </source>
</evidence>
<proteinExistence type="predicted"/>
<feature type="chain" id="PRO_5028997360" evidence="1">
    <location>
        <begin position="19"/>
        <end position="216"/>
    </location>
</feature>